<evidence type="ECO:0000256" key="2">
    <source>
        <dbReference type="ARBA" id="ARBA00004186"/>
    </source>
</evidence>
<keyword evidence="11" id="KW-0833">Ubl conjugation pathway</keyword>
<proteinExistence type="inferred from homology"/>
<evidence type="ECO:0000256" key="13">
    <source>
        <dbReference type="ARBA" id="ARBA00023212"/>
    </source>
</evidence>
<evidence type="ECO:0000256" key="1">
    <source>
        <dbReference type="ARBA" id="ARBA00004123"/>
    </source>
</evidence>
<keyword evidence="7" id="KW-0597">Phosphoprotein</keyword>
<evidence type="ECO:0000256" key="5">
    <source>
        <dbReference type="ARBA" id="ARBA00016066"/>
    </source>
</evidence>
<keyword evidence="8" id="KW-0132">Cell division</keyword>
<evidence type="ECO:0000259" key="18">
    <source>
        <dbReference type="Pfam" id="PF21371"/>
    </source>
</evidence>
<evidence type="ECO:0000256" key="4">
    <source>
        <dbReference type="ARBA" id="ARBA00007450"/>
    </source>
</evidence>
<evidence type="ECO:0000256" key="9">
    <source>
        <dbReference type="ARBA" id="ARBA00022737"/>
    </source>
</evidence>
<feature type="domain" description="Anaphase-promoting complex subunit 5 N-terminal" evidence="18">
    <location>
        <begin position="27"/>
        <end position="181"/>
    </location>
</feature>
<keyword evidence="14" id="KW-0539">Nucleus</keyword>
<comment type="subcellular location">
    <subcellularLocation>
        <location evidence="2">Cytoplasm</location>
        <location evidence="2">Cytoskeleton</location>
        <location evidence="2">Spindle</location>
    </subcellularLocation>
    <subcellularLocation>
        <location evidence="1">Nucleus</location>
    </subcellularLocation>
</comment>
<dbReference type="GO" id="GO:0005680">
    <property type="term" value="C:anaphase-promoting complex"/>
    <property type="evidence" value="ECO:0007669"/>
    <property type="project" value="InterPro"/>
</dbReference>
<dbReference type="GO" id="GO:0031145">
    <property type="term" value="P:anaphase-promoting complex-dependent catabolic process"/>
    <property type="evidence" value="ECO:0007669"/>
    <property type="project" value="TreeGrafter"/>
</dbReference>
<dbReference type="InterPro" id="IPR048968">
    <property type="entry name" value="Apc5_N"/>
</dbReference>
<keyword evidence="6" id="KW-0963">Cytoplasm</keyword>
<sequence length="778" mass="88736">MVNSESSSSHDIWTFKDVKKSSVLEYVTPYKICVVVLINEMCALKSKNRESIPTRRILFRADKKPIYRRDFCMLMLKLIQSPDMDFTELVKLLESGKYQIQPELIENFKIKVEELLERDVGCSPDVLTNVERLPHNELNGYELINRSSKIGLFLRRVQLFFEKLSFSQMVAIYKAYQSYILSRKRPARESKDLSDSEDLEETKENRPFRRKSVEEMELSSICADTSLSMRLSPNEASQISELVGAQPPVGLWSRRQAELFMAQQAKHLMEDPKSALPPPELQNKLKDVIRTNPEQAEAHFLSYLNCLRVKEYCGAVDSLFHYFDRKVPSSFEDDAVRCKGLRYAALNLAILQAHFNKKNEALCALTEAITLAHEANDNVCLQHAQAWLYKLQADDRDILIQRSISKCEELNLNYLSSFGLQTLAEYAAKKGDSPSHVFEMLSRSDVINMQYSQMDLLLTSLGMFVALWSMYGRSDLAALAAQQLLHLDPIEKCQTLTHGDSLILAVTCLVNYFANQGEYGIGWALVDHGRQRAPDSKWWLWAENVLYFIESLHKGQWQHAHLAVNQLSTVDKQESLLRLSELLLMKGDRQGALSYSTAVLKEPYSNPVTYIRALHLSAKAHPKGAVTKLACALELANYHYIDYWKALITLEIANIQVDMGLGFQALKLVDKTLLDVLCHGCFFDTSDALFLYAECKVITANSANRFSVIHEAIRILDRAATLAKHVENYCKVKKIVYLQAILCNNVGLTAERNKYAYEFRILDEQYPTTTDSPLHSIQ</sequence>
<evidence type="ECO:0000259" key="17">
    <source>
        <dbReference type="Pfam" id="PF12862"/>
    </source>
</evidence>
<comment type="similarity">
    <text evidence="4">Belongs to the APC5 family.</text>
</comment>
<evidence type="ECO:0000256" key="10">
    <source>
        <dbReference type="ARBA" id="ARBA00022776"/>
    </source>
</evidence>
<keyword evidence="15" id="KW-0131">Cell cycle</keyword>
<keyword evidence="10" id="KW-0498">Mitosis</keyword>
<keyword evidence="20" id="KW-1185">Reference proteome</keyword>
<comment type="caution">
    <text evidence="19">The sequence shown here is derived from an EMBL/GenBank/DDBJ whole genome shotgun (WGS) entry which is preliminary data.</text>
</comment>
<dbReference type="GO" id="GO:0051301">
    <property type="term" value="P:cell division"/>
    <property type="evidence" value="ECO:0007669"/>
    <property type="project" value="UniProtKB-KW"/>
</dbReference>
<keyword evidence="12" id="KW-0802">TPR repeat</keyword>
<evidence type="ECO:0000256" key="8">
    <source>
        <dbReference type="ARBA" id="ARBA00022618"/>
    </source>
</evidence>
<dbReference type="Pfam" id="PF21371">
    <property type="entry name" value="Apc5_N"/>
    <property type="match status" value="1"/>
</dbReference>
<evidence type="ECO:0000256" key="11">
    <source>
        <dbReference type="ARBA" id="ARBA00022786"/>
    </source>
</evidence>
<evidence type="ECO:0000256" key="14">
    <source>
        <dbReference type="ARBA" id="ARBA00023242"/>
    </source>
</evidence>
<evidence type="ECO:0000256" key="12">
    <source>
        <dbReference type="ARBA" id="ARBA00022803"/>
    </source>
</evidence>
<gene>
    <name evidence="19" type="ORF">GE061_004486</name>
</gene>
<dbReference type="Pfam" id="PF12862">
    <property type="entry name" value="ANAPC5"/>
    <property type="match status" value="1"/>
</dbReference>
<evidence type="ECO:0000256" key="7">
    <source>
        <dbReference type="ARBA" id="ARBA00022553"/>
    </source>
</evidence>
<evidence type="ECO:0000256" key="16">
    <source>
        <dbReference type="SAM" id="MobiDB-lite"/>
    </source>
</evidence>
<feature type="domain" description="Anaphase-promoting complex subunit 5" evidence="17">
    <location>
        <begin position="299"/>
        <end position="393"/>
    </location>
</feature>
<keyword evidence="9" id="KW-0677">Repeat</keyword>
<dbReference type="InterPro" id="IPR037679">
    <property type="entry name" value="Apc5"/>
</dbReference>
<evidence type="ECO:0000256" key="15">
    <source>
        <dbReference type="ARBA" id="ARBA00023306"/>
    </source>
</evidence>
<dbReference type="GO" id="GO:0070979">
    <property type="term" value="P:protein K11-linked ubiquitination"/>
    <property type="evidence" value="ECO:0007669"/>
    <property type="project" value="TreeGrafter"/>
</dbReference>
<dbReference type="Proteomes" id="UP000466442">
    <property type="component" value="Linkage Group LG12"/>
</dbReference>
<protein>
    <recommendedName>
        <fullName evidence="5">Anaphase-promoting complex subunit 5</fullName>
    </recommendedName>
</protein>
<dbReference type="CDD" id="cd16270">
    <property type="entry name" value="Apc5_N"/>
    <property type="match status" value="1"/>
</dbReference>
<dbReference type="PANTHER" id="PTHR12830:SF9">
    <property type="entry name" value="ANAPHASE-PROMOTING COMPLEX SUBUNIT 5"/>
    <property type="match status" value="1"/>
</dbReference>
<organism evidence="19 20">
    <name type="scientific">Apolygus lucorum</name>
    <name type="common">Small green plant bug</name>
    <name type="synonym">Lygocoris lucorum</name>
    <dbReference type="NCBI Taxonomy" id="248454"/>
    <lineage>
        <taxon>Eukaryota</taxon>
        <taxon>Metazoa</taxon>
        <taxon>Ecdysozoa</taxon>
        <taxon>Arthropoda</taxon>
        <taxon>Hexapoda</taxon>
        <taxon>Insecta</taxon>
        <taxon>Pterygota</taxon>
        <taxon>Neoptera</taxon>
        <taxon>Paraneoptera</taxon>
        <taxon>Hemiptera</taxon>
        <taxon>Heteroptera</taxon>
        <taxon>Panheteroptera</taxon>
        <taxon>Cimicomorpha</taxon>
        <taxon>Miridae</taxon>
        <taxon>Mirini</taxon>
        <taxon>Apolygus</taxon>
    </lineage>
</organism>
<feature type="region of interest" description="Disordered" evidence="16">
    <location>
        <begin position="190"/>
        <end position="210"/>
    </location>
</feature>
<dbReference type="EMBL" id="WIXP02000012">
    <property type="protein sequence ID" value="KAF6202089.1"/>
    <property type="molecule type" value="Genomic_DNA"/>
</dbReference>
<keyword evidence="13" id="KW-0206">Cytoskeleton</keyword>
<dbReference type="InterPro" id="IPR026000">
    <property type="entry name" value="Apc5_dom"/>
</dbReference>
<dbReference type="GO" id="GO:0005819">
    <property type="term" value="C:spindle"/>
    <property type="evidence" value="ECO:0007669"/>
    <property type="project" value="UniProtKB-SubCell"/>
</dbReference>
<name>A0A8S9X0V2_APOLU</name>
<comment type="pathway">
    <text evidence="3">Protein modification; protein ubiquitination.</text>
</comment>
<accession>A0A8S9X0V2</accession>
<reference evidence="19" key="1">
    <citation type="journal article" date="2021" name="Mol. Ecol. Resour.">
        <title>Apolygus lucorum genome provides insights into omnivorousness and mesophyll feeding.</title>
        <authorList>
            <person name="Liu Y."/>
            <person name="Liu H."/>
            <person name="Wang H."/>
            <person name="Huang T."/>
            <person name="Liu B."/>
            <person name="Yang B."/>
            <person name="Yin L."/>
            <person name="Li B."/>
            <person name="Zhang Y."/>
            <person name="Zhang S."/>
            <person name="Jiang F."/>
            <person name="Zhang X."/>
            <person name="Ren Y."/>
            <person name="Wang B."/>
            <person name="Wang S."/>
            <person name="Lu Y."/>
            <person name="Wu K."/>
            <person name="Fan W."/>
            <person name="Wang G."/>
        </authorList>
    </citation>
    <scope>NUCLEOTIDE SEQUENCE</scope>
    <source>
        <strain evidence="19">12Hb</strain>
    </source>
</reference>
<evidence type="ECO:0000256" key="3">
    <source>
        <dbReference type="ARBA" id="ARBA00004906"/>
    </source>
</evidence>
<dbReference type="OrthoDB" id="2504561at2759"/>
<dbReference type="PANTHER" id="PTHR12830">
    <property type="entry name" value="ANAPHASE-PROMOTING COMPLEX SUBUNIT 5"/>
    <property type="match status" value="1"/>
</dbReference>
<evidence type="ECO:0000256" key="6">
    <source>
        <dbReference type="ARBA" id="ARBA00022490"/>
    </source>
</evidence>
<evidence type="ECO:0000313" key="20">
    <source>
        <dbReference type="Proteomes" id="UP000466442"/>
    </source>
</evidence>
<dbReference type="GO" id="GO:0045842">
    <property type="term" value="P:positive regulation of mitotic metaphase/anaphase transition"/>
    <property type="evidence" value="ECO:0007669"/>
    <property type="project" value="TreeGrafter"/>
</dbReference>
<dbReference type="AlphaFoldDB" id="A0A8S9X0V2"/>
<evidence type="ECO:0000313" key="19">
    <source>
        <dbReference type="EMBL" id="KAF6202089.1"/>
    </source>
</evidence>